<dbReference type="EMBL" id="JADFTS010000001">
    <property type="protein sequence ID" value="KAF9623756.1"/>
    <property type="molecule type" value="Genomic_DNA"/>
</dbReference>
<feature type="region of interest" description="Disordered" evidence="5">
    <location>
        <begin position="1"/>
        <end position="22"/>
    </location>
</feature>
<keyword evidence="9" id="KW-1185">Reference proteome</keyword>
<organism evidence="8 9">
    <name type="scientific">Coptis chinensis</name>
    <dbReference type="NCBI Taxonomy" id="261450"/>
    <lineage>
        <taxon>Eukaryota</taxon>
        <taxon>Viridiplantae</taxon>
        <taxon>Streptophyta</taxon>
        <taxon>Embryophyta</taxon>
        <taxon>Tracheophyta</taxon>
        <taxon>Spermatophyta</taxon>
        <taxon>Magnoliopsida</taxon>
        <taxon>Ranunculales</taxon>
        <taxon>Ranunculaceae</taxon>
        <taxon>Coptidoideae</taxon>
        <taxon>Coptis</taxon>
    </lineage>
</organism>
<evidence type="ECO:0000313" key="9">
    <source>
        <dbReference type="Proteomes" id="UP000631114"/>
    </source>
</evidence>
<dbReference type="AlphaFoldDB" id="A0A835MHB8"/>
<dbReference type="InterPro" id="IPR000210">
    <property type="entry name" value="BTB/POZ_dom"/>
</dbReference>
<dbReference type="InterPro" id="IPR011333">
    <property type="entry name" value="SKP1/BTB/POZ_sf"/>
</dbReference>
<dbReference type="OrthoDB" id="624345at2759"/>
<sequence>MTMKSLQVDRPQKPGSDYNGVERVNDQSTVIPVPNKRVNITEKFNEYERSWFPTQTPTDVIIQVEDVNFYVHKLPLISRSEYLSQLNRRSHSSDNGYDFKLDNFPGGVETFETVLKFCYGLPVDLTPTNIATLRCAAEFLQMTEEYEESNLIAKTEAFLTFIVLSSWRDSITVVKSCESLSPWAENLQIVRRCTIKAKGTKPEVIGACIMHYAEKWLPSTDAELKKPNKSMGLVYLATPALVSELEKRVGMVLEDATVNDLLIPTYNNGTERKAGSPSCEDSSMQNVDIVQRMVEYFLMHEQQQQQQLCGNLNVGKLLDGYLAEVARDPNLSIFKFQALAEVLPQNSRICHDGLYRAIDTYLKTHPTLTEHDRRRLCKAMDCDKLSLDACMHAAQNDRLPLRTVMQVTFNYKVIDMDSKVINLLRMYPKMYNPLRAVSKKEASQDCNNHEKYDMQVLFSEQVKMRAAMKENEPKQHEIVFEQDGRLSTKKEIKTIMCELQKIRTQMAELQHDYSDLQREFDKLNKQKSISGWSSGWKKLKNSTLFYAKTNGVDGEEVHPGQTPASCKSHRNRSQSIS</sequence>
<dbReference type="Proteomes" id="UP000631114">
    <property type="component" value="Unassembled WGS sequence"/>
</dbReference>
<dbReference type="InterPro" id="IPR043454">
    <property type="entry name" value="NPH3/RPT2-like"/>
</dbReference>
<evidence type="ECO:0000256" key="5">
    <source>
        <dbReference type="SAM" id="MobiDB-lite"/>
    </source>
</evidence>
<keyword evidence="4" id="KW-0175">Coiled coil</keyword>
<dbReference type="PROSITE" id="PS50097">
    <property type="entry name" value="BTB"/>
    <property type="match status" value="1"/>
</dbReference>
<evidence type="ECO:0000259" key="7">
    <source>
        <dbReference type="PROSITE" id="PS51649"/>
    </source>
</evidence>
<comment type="caution">
    <text evidence="8">The sequence shown here is derived from an EMBL/GenBank/DDBJ whole genome shotgun (WGS) entry which is preliminary data.</text>
</comment>
<dbReference type="Gene3D" id="3.30.710.10">
    <property type="entry name" value="Potassium Channel Kv1.1, Chain A"/>
    <property type="match status" value="1"/>
</dbReference>
<evidence type="ECO:0008006" key="10">
    <source>
        <dbReference type="Google" id="ProtNLM"/>
    </source>
</evidence>
<dbReference type="UniPathway" id="UPA00143"/>
<feature type="domain" description="BTB" evidence="6">
    <location>
        <begin position="58"/>
        <end position="127"/>
    </location>
</feature>
<accession>A0A835MHB8</accession>
<evidence type="ECO:0000256" key="1">
    <source>
        <dbReference type="ARBA" id="ARBA00004906"/>
    </source>
</evidence>
<feature type="region of interest" description="Disordered" evidence="5">
    <location>
        <begin position="552"/>
        <end position="577"/>
    </location>
</feature>
<evidence type="ECO:0000259" key="6">
    <source>
        <dbReference type="PROSITE" id="PS50097"/>
    </source>
</evidence>
<keyword evidence="2" id="KW-0833">Ubl conjugation pathway</keyword>
<protein>
    <recommendedName>
        <fullName evidence="10">Root phototropism protein</fullName>
    </recommendedName>
</protein>
<evidence type="ECO:0000256" key="2">
    <source>
        <dbReference type="ARBA" id="ARBA00022786"/>
    </source>
</evidence>
<comment type="similarity">
    <text evidence="3">Belongs to the NPH3 family.</text>
</comment>
<proteinExistence type="inferred from homology"/>
<feature type="domain" description="NPH3" evidence="7">
    <location>
        <begin position="244"/>
        <end position="414"/>
    </location>
</feature>
<gene>
    <name evidence="8" type="ORF">IFM89_005263</name>
</gene>
<dbReference type="SMART" id="SM00225">
    <property type="entry name" value="BTB"/>
    <property type="match status" value="1"/>
</dbReference>
<dbReference type="PANTHER" id="PTHR32370">
    <property type="entry name" value="OS12G0117600 PROTEIN"/>
    <property type="match status" value="1"/>
</dbReference>
<dbReference type="Pfam" id="PF03000">
    <property type="entry name" value="NPH3"/>
    <property type="match status" value="1"/>
</dbReference>
<evidence type="ECO:0000313" key="8">
    <source>
        <dbReference type="EMBL" id="KAF9623756.1"/>
    </source>
</evidence>
<dbReference type="SUPFAM" id="SSF54695">
    <property type="entry name" value="POZ domain"/>
    <property type="match status" value="1"/>
</dbReference>
<dbReference type="Pfam" id="PF00651">
    <property type="entry name" value="BTB"/>
    <property type="match status" value="1"/>
</dbReference>
<dbReference type="InterPro" id="IPR027356">
    <property type="entry name" value="NPH3_dom"/>
</dbReference>
<comment type="pathway">
    <text evidence="1">Protein modification; protein ubiquitination.</text>
</comment>
<evidence type="ECO:0000256" key="4">
    <source>
        <dbReference type="SAM" id="Coils"/>
    </source>
</evidence>
<feature type="coiled-coil region" evidence="4">
    <location>
        <begin position="492"/>
        <end position="526"/>
    </location>
</feature>
<feature type="compositionally biased region" description="Basic residues" evidence="5">
    <location>
        <begin position="567"/>
        <end position="577"/>
    </location>
</feature>
<dbReference type="GO" id="GO:0016567">
    <property type="term" value="P:protein ubiquitination"/>
    <property type="evidence" value="ECO:0007669"/>
    <property type="project" value="UniProtKB-UniPathway"/>
</dbReference>
<reference evidence="8 9" key="1">
    <citation type="submission" date="2020-10" db="EMBL/GenBank/DDBJ databases">
        <title>The Coptis chinensis genome and diversification of protoberbering-type alkaloids.</title>
        <authorList>
            <person name="Wang B."/>
            <person name="Shu S."/>
            <person name="Song C."/>
            <person name="Liu Y."/>
        </authorList>
    </citation>
    <scope>NUCLEOTIDE SEQUENCE [LARGE SCALE GENOMIC DNA]</scope>
    <source>
        <strain evidence="8">HL-2020</strain>
        <tissue evidence="8">Leaf</tissue>
    </source>
</reference>
<evidence type="ECO:0000256" key="3">
    <source>
        <dbReference type="PROSITE-ProRule" id="PRU00982"/>
    </source>
</evidence>
<dbReference type="PROSITE" id="PS51649">
    <property type="entry name" value="NPH3"/>
    <property type="match status" value="1"/>
</dbReference>
<name>A0A835MHB8_9MAGN</name>